<reference evidence="4 5" key="1">
    <citation type="journal article" date="2014" name="PLoS ONE">
        <title>De novo Genome Assembly of the Fungal Plant Pathogen Pyrenophora semeniperda.</title>
        <authorList>
            <person name="Soliai M.M."/>
            <person name="Meyer S.E."/>
            <person name="Udall J.A."/>
            <person name="Elzinga D.E."/>
            <person name="Hermansen R.A."/>
            <person name="Bodily P.M."/>
            <person name="Hart A.A."/>
            <person name="Coleman C.E."/>
        </authorList>
    </citation>
    <scope>NUCLEOTIDE SEQUENCE [LARGE SCALE GENOMIC DNA]</scope>
    <source>
        <strain evidence="4 5">CCB06</strain>
        <tissue evidence="4">Mycelium</tissue>
    </source>
</reference>
<name>A0A3M7MGU9_9PLEO</name>
<dbReference type="GO" id="GO:0006412">
    <property type="term" value="P:translation"/>
    <property type="evidence" value="ECO:0007669"/>
    <property type="project" value="InterPro"/>
</dbReference>
<keyword evidence="2" id="KW-0689">Ribosomal protein</keyword>
<dbReference type="GO" id="GO:0003735">
    <property type="term" value="F:structural constituent of ribosome"/>
    <property type="evidence" value="ECO:0007669"/>
    <property type="project" value="InterPro"/>
</dbReference>
<dbReference type="PANTHER" id="PTHR10902">
    <property type="entry name" value="60S RIBOSOMAL PROTEIN L35A"/>
    <property type="match status" value="1"/>
</dbReference>
<dbReference type="GO" id="GO:0005840">
    <property type="term" value="C:ribosome"/>
    <property type="evidence" value="ECO:0007669"/>
    <property type="project" value="UniProtKB-KW"/>
</dbReference>
<evidence type="ECO:0000256" key="2">
    <source>
        <dbReference type="ARBA" id="ARBA00022980"/>
    </source>
</evidence>
<dbReference type="InterPro" id="IPR009000">
    <property type="entry name" value="Transl_B-barrel_sf"/>
</dbReference>
<dbReference type="Pfam" id="PF01247">
    <property type="entry name" value="Ribosomal_L35Ae"/>
    <property type="match status" value="1"/>
</dbReference>
<dbReference type="InterPro" id="IPR018266">
    <property type="entry name" value="Ribosomal_eL33_CS"/>
</dbReference>
<evidence type="ECO:0000313" key="4">
    <source>
        <dbReference type="EMBL" id="RMZ73766.1"/>
    </source>
</evidence>
<dbReference type="HAMAP" id="MF_00573">
    <property type="entry name" value="Ribosomal_eL33"/>
    <property type="match status" value="1"/>
</dbReference>
<keyword evidence="5" id="KW-1185">Reference proteome</keyword>
<protein>
    <submittedName>
        <fullName evidence="4">60S ribosomal L33-A</fullName>
    </submittedName>
</protein>
<comment type="similarity">
    <text evidence="1">Belongs to the eukaryotic ribosomal protein eL33 family.</text>
</comment>
<dbReference type="InterPro" id="IPR038661">
    <property type="entry name" value="Ribosomal_eL33_sf"/>
</dbReference>
<dbReference type="SUPFAM" id="SSF50447">
    <property type="entry name" value="Translation proteins"/>
    <property type="match status" value="1"/>
</dbReference>
<proteinExistence type="inferred from homology"/>
<evidence type="ECO:0000256" key="3">
    <source>
        <dbReference type="ARBA" id="ARBA00023274"/>
    </source>
</evidence>
<sequence>MFLQPKMTTEKSHRLYVKGRHISYQRGKRNTNPNVSLLSLEGVDSNADAQWYLGKRVAYIYRAPSSKAEGPRVIWGKIRRTHGNSGVVRASFKSNLPPRSFGASVRVMMYPSTV</sequence>
<dbReference type="EMBL" id="KE747843">
    <property type="protein sequence ID" value="RMZ73766.1"/>
    <property type="molecule type" value="Genomic_DNA"/>
</dbReference>
<dbReference type="FunFam" id="2.40.10.190:FF:000001">
    <property type="entry name" value="60S ribosomal protein L35a"/>
    <property type="match status" value="1"/>
</dbReference>
<dbReference type="GO" id="GO:1990904">
    <property type="term" value="C:ribonucleoprotein complex"/>
    <property type="evidence" value="ECO:0007669"/>
    <property type="project" value="UniProtKB-KW"/>
</dbReference>
<keyword evidence="3" id="KW-0687">Ribonucleoprotein</keyword>
<dbReference type="OrthoDB" id="1166329at2759"/>
<gene>
    <name evidence="4" type="ORF">GMOD_00004556</name>
</gene>
<dbReference type="Proteomes" id="UP000265663">
    <property type="component" value="Unassembled WGS sequence"/>
</dbReference>
<dbReference type="InterPro" id="IPR001780">
    <property type="entry name" value="Ribosomal_eL33"/>
</dbReference>
<evidence type="ECO:0000256" key="1">
    <source>
        <dbReference type="ARBA" id="ARBA00009269"/>
    </source>
</evidence>
<evidence type="ECO:0000313" key="5">
    <source>
        <dbReference type="Proteomes" id="UP000265663"/>
    </source>
</evidence>
<organism evidence="4 5">
    <name type="scientific">Pyrenophora seminiperda CCB06</name>
    <dbReference type="NCBI Taxonomy" id="1302712"/>
    <lineage>
        <taxon>Eukaryota</taxon>
        <taxon>Fungi</taxon>
        <taxon>Dikarya</taxon>
        <taxon>Ascomycota</taxon>
        <taxon>Pezizomycotina</taxon>
        <taxon>Dothideomycetes</taxon>
        <taxon>Pleosporomycetidae</taxon>
        <taxon>Pleosporales</taxon>
        <taxon>Pleosporineae</taxon>
        <taxon>Pleosporaceae</taxon>
        <taxon>Pyrenophora</taxon>
    </lineage>
</organism>
<accession>A0A3M7MGU9</accession>
<dbReference type="AlphaFoldDB" id="A0A3M7MGU9"/>
<dbReference type="Gene3D" id="2.40.10.190">
    <property type="entry name" value="translation elongation factor selb, chain A, domain 4"/>
    <property type="match status" value="1"/>
</dbReference>
<dbReference type="PROSITE" id="PS01105">
    <property type="entry name" value="RIBOSOMAL_L35AE"/>
    <property type="match status" value="1"/>
</dbReference>